<reference evidence="7 8" key="1">
    <citation type="submission" date="2018-06" db="EMBL/GenBank/DDBJ databases">
        <title>Bacteria isolated from soil of Wuhan.</title>
        <authorList>
            <person name="Wei X."/>
            <person name="Chunhua H."/>
        </authorList>
    </citation>
    <scope>NUCLEOTIDE SEQUENCE [LARGE SCALE GENOMIC DNA]</scope>
    <source>
        <strain evidence="8">xwS2</strain>
    </source>
</reference>
<feature type="binding site" evidence="4">
    <location>
        <position position="65"/>
    </location>
    <ligand>
        <name>substrate</name>
    </ligand>
</feature>
<dbReference type="EMBL" id="QJRG01000047">
    <property type="protein sequence ID" value="RWU21676.1"/>
    <property type="molecule type" value="Genomic_DNA"/>
</dbReference>
<name>A0A443ZRF3_9PSED</name>
<evidence type="ECO:0000313" key="8">
    <source>
        <dbReference type="Proteomes" id="UP000288983"/>
    </source>
</evidence>
<dbReference type="Proteomes" id="UP000288983">
    <property type="component" value="Unassembled WGS sequence"/>
</dbReference>
<feature type="binding site" evidence="5">
    <location>
        <position position="142"/>
    </location>
    <ligand>
        <name>Mg(2+)</name>
        <dbReference type="ChEBI" id="CHEBI:18420"/>
    </ligand>
</feature>
<comment type="caution">
    <text evidence="7">The sequence shown here is derived from an EMBL/GenBank/DDBJ whole genome shotgun (WGS) entry which is preliminary data.</text>
</comment>
<evidence type="ECO:0000256" key="2">
    <source>
        <dbReference type="ARBA" id="ARBA00022723"/>
    </source>
</evidence>
<dbReference type="InterPro" id="IPR015813">
    <property type="entry name" value="Pyrv/PenolPyrv_kinase-like_dom"/>
</dbReference>
<dbReference type="Gene3D" id="3.20.20.60">
    <property type="entry name" value="Phosphoenolpyruvate-binding domains"/>
    <property type="match status" value="1"/>
</dbReference>
<gene>
    <name evidence="7" type="ORF">DM813_19405</name>
</gene>
<evidence type="ECO:0000259" key="6">
    <source>
        <dbReference type="Pfam" id="PF03328"/>
    </source>
</evidence>
<dbReference type="Pfam" id="PF03328">
    <property type="entry name" value="HpcH_HpaI"/>
    <property type="match status" value="1"/>
</dbReference>
<sequence length="269" mass="28668">MEPSVKTALFVPGSRPDRFAKALATGADRVIVDFEDAVEEPLKQQARANLAAFFSANPTVSVVVRVNAYGHPEHEADLAFCSGFAQVSAILLPKAESAAQVNHAALSGKRIWPLIESAEGLRNLAEIACANGVERLAFGALDLGLDLGVQATSTAAVRIFDQVRYSILLNTRLARLARPLDTVFPDFSDSEGLADFARDALHMGFGGMLCIHPAQVPVAAAVFQPSVQEIEWARKVLQAAEGAPGAFRLEGKMIDAPVIAAARQVLKRG</sequence>
<proteinExistence type="predicted"/>
<dbReference type="AlphaFoldDB" id="A0A443ZRF3"/>
<evidence type="ECO:0000256" key="1">
    <source>
        <dbReference type="ARBA" id="ARBA00001946"/>
    </source>
</evidence>
<dbReference type="GO" id="GO:0000287">
    <property type="term" value="F:magnesium ion binding"/>
    <property type="evidence" value="ECO:0007669"/>
    <property type="project" value="TreeGrafter"/>
</dbReference>
<keyword evidence="2 5" id="KW-0479">Metal-binding</keyword>
<comment type="cofactor">
    <cofactor evidence="1">
        <name>Mg(2+)</name>
        <dbReference type="ChEBI" id="CHEBI:18420"/>
    </cofactor>
</comment>
<protein>
    <submittedName>
        <fullName evidence="7">CoA ester lyase</fullName>
    </submittedName>
</protein>
<dbReference type="PIRSF" id="PIRSF015582">
    <property type="entry name" value="Cit_lyase_B"/>
    <property type="match status" value="1"/>
</dbReference>
<dbReference type="InterPro" id="IPR040442">
    <property type="entry name" value="Pyrv_kinase-like_dom_sf"/>
</dbReference>
<evidence type="ECO:0000256" key="3">
    <source>
        <dbReference type="ARBA" id="ARBA00022842"/>
    </source>
</evidence>
<evidence type="ECO:0000256" key="5">
    <source>
        <dbReference type="PIRSR" id="PIRSR015582-2"/>
    </source>
</evidence>
<feature type="binding site" evidence="5">
    <location>
        <position position="116"/>
    </location>
    <ligand>
        <name>Mg(2+)</name>
        <dbReference type="ChEBI" id="CHEBI:18420"/>
    </ligand>
</feature>
<dbReference type="InterPro" id="IPR011206">
    <property type="entry name" value="Citrate_lyase_beta/mcl1/mcl2"/>
</dbReference>
<dbReference type="PANTHER" id="PTHR32308">
    <property type="entry name" value="LYASE BETA SUBUNIT, PUTATIVE (AFU_ORTHOLOGUE AFUA_4G13030)-RELATED"/>
    <property type="match status" value="1"/>
</dbReference>
<accession>A0A443ZRF3</accession>
<dbReference type="GO" id="GO:0016829">
    <property type="term" value="F:lyase activity"/>
    <property type="evidence" value="ECO:0007669"/>
    <property type="project" value="UniProtKB-KW"/>
</dbReference>
<organism evidence="7 8">
    <name type="scientific">Pseudomonas alkylphenolica</name>
    <dbReference type="NCBI Taxonomy" id="237609"/>
    <lineage>
        <taxon>Bacteria</taxon>
        <taxon>Pseudomonadati</taxon>
        <taxon>Pseudomonadota</taxon>
        <taxon>Gammaproteobacteria</taxon>
        <taxon>Pseudomonadales</taxon>
        <taxon>Pseudomonadaceae</taxon>
        <taxon>Pseudomonas</taxon>
    </lineage>
</organism>
<evidence type="ECO:0000256" key="4">
    <source>
        <dbReference type="PIRSR" id="PIRSR015582-1"/>
    </source>
</evidence>
<feature type="binding site" evidence="4">
    <location>
        <position position="116"/>
    </location>
    <ligand>
        <name>substrate</name>
    </ligand>
</feature>
<dbReference type="InterPro" id="IPR005000">
    <property type="entry name" value="Aldolase/citrate-lyase_domain"/>
</dbReference>
<keyword evidence="7" id="KW-0456">Lyase</keyword>
<dbReference type="PANTHER" id="PTHR32308:SF10">
    <property type="entry name" value="CITRATE LYASE SUBUNIT BETA"/>
    <property type="match status" value="1"/>
</dbReference>
<evidence type="ECO:0000313" key="7">
    <source>
        <dbReference type="EMBL" id="RWU21676.1"/>
    </source>
</evidence>
<dbReference type="SUPFAM" id="SSF51621">
    <property type="entry name" value="Phosphoenolpyruvate/pyruvate domain"/>
    <property type="match status" value="1"/>
</dbReference>
<dbReference type="OrthoDB" id="348111at2"/>
<keyword evidence="3 5" id="KW-0460">Magnesium</keyword>
<dbReference type="GO" id="GO:0006107">
    <property type="term" value="P:oxaloacetate metabolic process"/>
    <property type="evidence" value="ECO:0007669"/>
    <property type="project" value="TreeGrafter"/>
</dbReference>
<feature type="domain" description="HpcH/HpaI aldolase/citrate lyase" evidence="6">
    <location>
        <begin position="7"/>
        <end position="213"/>
    </location>
</feature>